<feature type="transmembrane region" description="Helical" evidence="5">
    <location>
        <begin position="6"/>
        <end position="29"/>
    </location>
</feature>
<keyword evidence="4 5" id="KW-0472">Membrane</keyword>
<feature type="transmembrane region" description="Helical" evidence="5">
    <location>
        <begin position="274"/>
        <end position="301"/>
    </location>
</feature>
<evidence type="ECO:0000256" key="3">
    <source>
        <dbReference type="ARBA" id="ARBA00022989"/>
    </source>
</evidence>
<gene>
    <name evidence="6" type="ORF">BSTOLATCC_MIC30559</name>
</gene>
<comment type="subcellular location">
    <subcellularLocation>
        <location evidence="1">Membrane</location>
        <topology evidence="1">Multi-pass membrane protein</topology>
    </subcellularLocation>
</comment>
<dbReference type="Proteomes" id="UP001162131">
    <property type="component" value="Unassembled WGS sequence"/>
</dbReference>
<dbReference type="InterPro" id="IPR004776">
    <property type="entry name" value="Mem_transp_PIN-like"/>
</dbReference>
<evidence type="ECO:0000313" key="7">
    <source>
        <dbReference type="Proteomes" id="UP001162131"/>
    </source>
</evidence>
<dbReference type="InterPro" id="IPR038770">
    <property type="entry name" value="Na+/solute_symporter_sf"/>
</dbReference>
<reference evidence="6" key="1">
    <citation type="submission" date="2021-09" db="EMBL/GenBank/DDBJ databases">
        <authorList>
            <consortium name="AG Swart"/>
            <person name="Singh M."/>
            <person name="Singh A."/>
            <person name="Seah K."/>
            <person name="Emmerich C."/>
        </authorList>
    </citation>
    <scope>NUCLEOTIDE SEQUENCE</scope>
    <source>
        <strain evidence="6">ATCC30299</strain>
    </source>
</reference>
<comment type="caution">
    <text evidence="6">The sequence shown here is derived from an EMBL/GenBank/DDBJ whole genome shotgun (WGS) entry which is preliminary data.</text>
</comment>
<feature type="transmembrane region" description="Helical" evidence="5">
    <location>
        <begin position="241"/>
        <end position="262"/>
    </location>
</feature>
<dbReference type="GO" id="GO:0016020">
    <property type="term" value="C:membrane"/>
    <property type="evidence" value="ECO:0007669"/>
    <property type="project" value="UniProtKB-SubCell"/>
</dbReference>
<sequence>MSEVLDSIIAAIDGTVVVSFIAGSGIILTRAKVLDRAGAETFGKIIIYLLLPCLLFTNMLLYVDVSDVKNFGIAFGLATFHSVVGCGLGWILARLTGARREIRRLIMCCLGFQDTTAYPLAYAIVLGGNSVTDKDKNFKDRATEYVLIYTIFIVIYKWTIGWEIMMKKRSSRLPGTEIINKSDITPENIGHSRYLLWKIKRGMTPPIWAAIFAIPFAFIPYSQEYLWTGSGSILRKNIFQAMLSFGGCASPLISFILGSNLSHGYPATADISNLHIAVILLGRLVLMPLIGLGAIGGLYYLGVIGRIMTLMMQICFAAPISLQLLVICEDRKNQEENLSKVVVFAYGFATIMMPLWTSIFLVLLYD</sequence>
<dbReference type="Gene3D" id="1.20.1530.20">
    <property type="match status" value="1"/>
</dbReference>
<feature type="transmembrane region" description="Helical" evidence="5">
    <location>
        <begin position="145"/>
        <end position="165"/>
    </location>
</feature>
<organism evidence="6 7">
    <name type="scientific">Blepharisma stoltei</name>
    <dbReference type="NCBI Taxonomy" id="1481888"/>
    <lineage>
        <taxon>Eukaryota</taxon>
        <taxon>Sar</taxon>
        <taxon>Alveolata</taxon>
        <taxon>Ciliophora</taxon>
        <taxon>Postciliodesmatophora</taxon>
        <taxon>Heterotrichea</taxon>
        <taxon>Heterotrichida</taxon>
        <taxon>Blepharismidae</taxon>
        <taxon>Blepharisma</taxon>
    </lineage>
</organism>
<feature type="transmembrane region" description="Helical" evidence="5">
    <location>
        <begin position="341"/>
        <end position="365"/>
    </location>
</feature>
<feature type="transmembrane region" description="Helical" evidence="5">
    <location>
        <begin position="307"/>
        <end position="329"/>
    </location>
</feature>
<dbReference type="PANTHER" id="PTHR31419:SF1">
    <property type="entry name" value="PROTEIN PIN-LIKES 6"/>
    <property type="match status" value="1"/>
</dbReference>
<evidence type="ECO:0000256" key="1">
    <source>
        <dbReference type="ARBA" id="ARBA00004141"/>
    </source>
</evidence>
<dbReference type="InterPro" id="IPR039305">
    <property type="entry name" value="PILS2/6"/>
</dbReference>
<dbReference type="Pfam" id="PF03547">
    <property type="entry name" value="Mem_trans"/>
    <property type="match status" value="1"/>
</dbReference>
<protein>
    <recommendedName>
        <fullName evidence="8">Auxin efflux carrier</fullName>
    </recommendedName>
</protein>
<accession>A0AAU9JAD1</accession>
<evidence type="ECO:0000256" key="5">
    <source>
        <dbReference type="SAM" id="Phobius"/>
    </source>
</evidence>
<feature type="transmembrane region" description="Helical" evidence="5">
    <location>
        <begin position="41"/>
        <end position="61"/>
    </location>
</feature>
<feature type="transmembrane region" description="Helical" evidence="5">
    <location>
        <begin position="73"/>
        <end position="93"/>
    </location>
</feature>
<feature type="transmembrane region" description="Helical" evidence="5">
    <location>
        <begin position="203"/>
        <end position="221"/>
    </location>
</feature>
<evidence type="ECO:0008006" key="8">
    <source>
        <dbReference type="Google" id="ProtNLM"/>
    </source>
</evidence>
<evidence type="ECO:0000313" key="6">
    <source>
        <dbReference type="EMBL" id="CAG9322181.1"/>
    </source>
</evidence>
<evidence type="ECO:0000256" key="2">
    <source>
        <dbReference type="ARBA" id="ARBA00022692"/>
    </source>
</evidence>
<name>A0AAU9JAD1_9CILI</name>
<keyword evidence="2 5" id="KW-0812">Transmembrane</keyword>
<keyword evidence="7" id="KW-1185">Reference proteome</keyword>
<feature type="transmembrane region" description="Helical" evidence="5">
    <location>
        <begin position="105"/>
        <end position="125"/>
    </location>
</feature>
<dbReference type="GO" id="GO:0055085">
    <property type="term" value="P:transmembrane transport"/>
    <property type="evidence" value="ECO:0007669"/>
    <property type="project" value="InterPro"/>
</dbReference>
<dbReference type="EMBL" id="CAJZBQ010000030">
    <property type="protein sequence ID" value="CAG9322181.1"/>
    <property type="molecule type" value="Genomic_DNA"/>
</dbReference>
<dbReference type="PANTHER" id="PTHR31419">
    <property type="entry name" value="PROTEIN PIN-LIKES 2"/>
    <property type="match status" value="1"/>
</dbReference>
<dbReference type="AlphaFoldDB" id="A0AAU9JAD1"/>
<proteinExistence type="predicted"/>
<keyword evidence="3 5" id="KW-1133">Transmembrane helix</keyword>
<evidence type="ECO:0000256" key="4">
    <source>
        <dbReference type="ARBA" id="ARBA00023136"/>
    </source>
</evidence>